<gene>
    <name evidence="16" type="ORF">SAMN05444359_101160</name>
</gene>
<dbReference type="AlphaFoldDB" id="A0A1H8Z3N3"/>
<dbReference type="Pfam" id="PF00593">
    <property type="entry name" value="TonB_dep_Rec_b-barrel"/>
    <property type="match status" value="1"/>
</dbReference>
<keyword evidence="5 13" id="KW-0732">Signal</keyword>
<keyword evidence="8" id="KW-0675">Receptor</keyword>
<evidence type="ECO:0000313" key="17">
    <source>
        <dbReference type="Proteomes" id="UP000199021"/>
    </source>
</evidence>
<keyword evidence="2 10" id="KW-0813">Transport</keyword>
<dbReference type="PROSITE" id="PS52016">
    <property type="entry name" value="TONB_DEPENDENT_REC_3"/>
    <property type="match status" value="1"/>
</dbReference>
<evidence type="ECO:0000259" key="15">
    <source>
        <dbReference type="Pfam" id="PF07715"/>
    </source>
</evidence>
<dbReference type="InterPro" id="IPR012910">
    <property type="entry name" value="Plug_dom"/>
</dbReference>
<dbReference type="EMBL" id="FOFB01000001">
    <property type="protein sequence ID" value="SEP58941.1"/>
    <property type="molecule type" value="Genomic_DNA"/>
</dbReference>
<feature type="signal peptide" evidence="13">
    <location>
        <begin position="1"/>
        <end position="20"/>
    </location>
</feature>
<evidence type="ECO:0000256" key="7">
    <source>
        <dbReference type="ARBA" id="ARBA00023136"/>
    </source>
</evidence>
<dbReference type="PANTHER" id="PTHR30069">
    <property type="entry name" value="TONB-DEPENDENT OUTER MEMBRANE RECEPTOR"/>
    <property type="match status" value="1"/>
</dbReference>
<keyword evidence="9 10" id="KW-0998">Cell outer membrane</keyword>
<evidence type="ECO:0000256" key="6">
    <source>
        <dbReference type="ARBA" id="ARBA00023077"/>
    </source>
</evidence>
<dbReference type="RefSeq" id="WP_090164897.1">
    <property type="nucleotide sequence ID" value="NZ_FOFB01000001.1"/>
</dbReference>
<dbReference type="InterPro" id="IPR036942">
    <property type="entry name" value="Beta-barrel_TonB_sf"/>
</dbReference>
<dbReference type="GO" id="GO:0009279">
    <property type="term" value="C:cell outer membrane"/>
    <property type="evidence" value="ECO:0007669"/>
    <property type="project" value="UniProtKB-SubCell"/>
</dbReference>
<evidence type="ECO:0000256" key="8">
    <source>
        <dbReference type="ARBA" id="ARBA00023170"/>
    </source>
</evidence>
<keyword evidence="7 10" id="KW-0472">Membrane</keyword>
<dbReference type="PANTHER" id="PTHR30069:SF29">
    <property type="entry name" value="HEMOGLOBIN AND HEMOGLOBIN-HAPTOGLOBIN-BINDING PROTEIN 1-RELATED"/>
    <property type="match status" value="1"/>
</dbReference>
<evidence type="ECO:0000256" key="1">
    <source>
        <dbReference type="ARBA" id="ARBA00004571"/>
    </source>
</evidence>
<accession>A0A1H8Z3N3</accession>
<dbReference type="InterPro" id="IPR039426">
    <property type="entry name" value="TonB-dep_rcpt-like"/>
</dbReference>
<dbReference type="GO" id="GO:0015344">
    <property type="term" value="F:siderophore uptake transmembrane transporter activity"/>
    <property type="evidence" value="ECO:0007669"/>
    <property type="project" value="TreeGrafter"/>
</dbReference>
<feature type="region of interest" description="Disordered" evidence="12">
    <location>
        <begin position="509"/>
        <end position="535"/>
    </location>
</feature>
<dbReference type="Gene3D" id="2.40.170.20">
    <property type="entry name" value="TonB-dependent receptor, beta-barrel domain"/>
    <property type="match status" value="1"/>
</dbReference>
<dbReference type="Proteomes" id="UP000199021">
    <property type="component" value="Unassembled WGS sequence"/>
</dbReference>
<dbReference type="CDD" id="cd01347">
    <property type="entry name" value="ligand_gated_channel"/>
    <property type="match status" value="1"/>
</dbReference>
<evidence type="ECO:0000256" key="9">
    <source>
        <dbReference type="ARBA" id="ARBA00023237"/>
    </source>
</evidence>
<evidence type="ECO:0000256" key="12">
    <source>
        <dbReference type="SAM" id="MobiDB-lite"/>
    </source>
</evidence>
<evidence type="ECO:0000256" key="5">
    <source>
        <dbReference type="ARBA" id="ARBA00022729"/>
    </source>
</evidence>
<evidence type="ECO:0000256" key="2">
    <source>
        <dbReference type="ARBA" id="ARBA00022448"/>
    </source>
</evidence>
<feature type="domain" description="TonB-dependent receptor plug" evidence="15">
    <location>
        <begin position="44"/>
        <end position="150"/>
    </location>
</feature>
<feature type="domain" description="TonB-dependent receptor-like beta-barrel" evidence="14">
    <location>
        <begin position="231"/>
        <end position="602"/>
    </location>
</feature>
<protein>
    <submittedName>
        <fullName evidence="16">Vitamin B12 transporter</fullName>
    </submittedName>
</protein>
<keyword evidence="17" id="KW-1185">Reference proteome</keyword>
<dbReference type="InParanoid" id="A0A1H8Z3N3"/>
<evidence type="ECO:0000256" key="10">
    <source>
        <dbReference type="PROSITE-ProRule" id="PRU01360"/>
    </source>
</evidence>
<evidence type="ECO:0000256" key="3">
    <source>
        <dbReference type="ARBA" id="ARBA00022452"/>
    </source>
</evidence>
<sequence length="628" mass="68658">MQPFSLSLLFVLFLSFGVFAQAPSMTTTADEVVVTGSRFSRSLTNSPQRVTVIDSVEIAQSADLAQLLSEQAGIVINGAYSNPGKDKSLFLRNGANQFTLILIDGQPLLDPSSLGGAVDLRLLSLAGIERIEILRGARSLLYGSDAVAGVINLITKKNTAPDTFTLHLRAAAQTLNTYEGSAALSGSTEKLDYQLGYEHYQTDGLSEALEPEVSPIAFGKDGAQRQTLTAGLTYRPNEYLSLRPTLRLASFDGDYDGGNFQDADNTYTNELLASGLSADYSRGDNSLGARFNYAHTDRKFNSTFGTFSGLGRAAQAEIFGVHRFTERATLTAGVQLRDEALGREDEQPDTTSATTISPYLLLNLTVAEDLLVEAGYRYNNHSGFGGQSNFSLALGVNSTDHWSSRLNLASAFQSPTLDQLAGPFGANPNLAPQVANSIEISTQLADPKGSYRINLAIFQREIKDVITFDFAAGYQNQDELLDRGVELEGFYQFSQRFTVNSSLSLVKGQLTSPDGSGGTTETEDFPRRPQTSGHQGLTYRAKAPFTARLSAHYTGQRPDVFFDENFSRIDTELDPYWLINFYAEYQLLKDRQLTLFADVRNLTNTEFTEVTGFSTLGRMIRGGFRLTL</sequence>
<feature type="chain" id="PRO_5011611409" evidence="13">
    <location>
        <begin position="21"/>
        <end position="628"/>
    </location>
</feature>
<reference evidence="17" key="1">
    <citation type="submission" date="2016-10" db="EMBL/GenBank/DDBJ databases">
        <authorList>
            <person name="Varghese N."/>
            <person name="Submissions S."/>
        </authorList>
    </citation>
    <scope>NUCLEOTIDE SEQUENCE [LARGE SCALE GENOMIC DNA]</scope>
    <source>
        <strain evidence="17">DSM 24740</strain>
    </source>
</reference>
<dbReference type="SUPFAM" id="SSF56935">
    <property type="entry name" value="Porins"/>
    <property type="match status" value="1"/>
</dbReference>
<evidence type="ECO:0000256" key="13">
    <source>
        <dbReference type="SAM" id="SignalP"/>
    </source>
</evidence>
<dbReference type="Gene3D" id="2.170.130.10">
    <property type="entry name" value="TonB-dependent receptor, plug domain"/>
    <property type="match status" value="1"/>
</dbReference>
<proteinExistence type="inferred from homology"/>
<dbReference type="OrthoDB" id="9764669at2"/>
<dbReference type="InterPro" id="IPR037066">
    <property type="entry name" value="Plug_dom_sf"/>
</dbReference>
<evidence type="ECO:0000256" key="11">
    <source>
        <dbReference type="RuleBase" id="RU003357"/>
    </source>
</evidence>
<evidence type="ECO:0000256" key="4">
    <source>
        <dbReference type="ARBA" id="ARBA00022692"/>
    </source>
</evidence>
<evidence type="ECO:0000313" key="16">
    <source>
        <dbReference type="EMBL" id="SEP58941.1"/>
    </source>
</evidence>
<evidence type="ECO:0000259" key="14">
    <source>
        <dbReference type="Pfam" id="PF00593"/>
    </source>
</evidence>
<comment type="similarity">
    <text evidence="10 11">Belongs to the TonB-dependent receptor family.</text>
</comment>
<dbReference type="STRING" id="478744.SAMN05444359_101160"/>
<organism evidence="16 17">
    <name type="scientific">Neolewinella agarilytica</name>
    <dbReference type="NCBI Taxonomy" id="478744"/>
    <lineage>
        <taxon>Bacteria</taxon>
        <taxon>Pseudomonadati</taxon>
        <taxon>Bacteroidota</taxon>
        <taxon>Saprospiria</taxon>
        <taxon>Saprospirales</taxon>
        <taxon>Lewinellaceae</taxon>
        <taxon>Neolewinella</taxon>
    </lineage>
</organism>
<dbReference type="Pfam" id="PF07715">
    <property type="entry name" value="Plug"/>
    <property type="match status" value="1"/>
</dbReference>
<keyword evidence="4 10" id="KW-0812">Transmembrane</keyword>
<dbReference type="InterPro" id="IPR000531">
    <property type="entry name" value="Beta-barrel_TonB"/>
</dbReference>
<keyword evidence="6 11" id="KW-0798">TonB box</keyword>
<dbReference type="GO" id="GO:0044718">
    <property type="term" value="P:siderophore transmembrane transport"/>
    <property type="evidence" value="ECO:0007669"/>
    <property type="project" value="TreeGrafter"/>
</dbReference>
<keyword evidence="3 10" id="KW-1134">Transmembrane beta strand</keyword>
<name>A0A1H8Z3N3_9BACT</name>
<comment type="subcellular location">
    <subcellularLocation>
        <location evidence="1 10">Cell outer membrane</location>
        <topology evidence="1 10">Multi-pass membrane protein</topology>
    </subcellularLocation>
</comment>